<dbReference type="InterPro" id="IPR006121">
    <property type="entry name" value="HMA_dom"/>
</dbReference>
<feature type="domain" description="HMA" evidence="1">
    <location>
        <begin position="1"/>
        <end position="43"/>
    </location>
</feature>
<dbReference type="EMBL" id="CP036290">
    <property type="protein sequence ID" value="QDU86075.1"/>
    <property type="molecule type" value="Genomic_DNA"/>
</dbReference>
<sequence length="46" mass="4786">MKGVKNVDIDNTNKTATVVFDAASGLSPNDLVAVFEGTKFSAKVEG</sequence>
<evidence type="ECO:0000313" key="2">
    <source>
        <dbReference type="EMBL" id="QDU86075.1"/>
    </source>
</evidence>
<dbReference type="Gene3D" id="3.30.70.100">
    <property type="match status" value="1"/>
</dbReference>
<accession>A0A518D3N6</accession>
<dbReference type="Proteomes" id="UP000319342">
    <property type="component" value="Chromosome"/>
</dbReference>
<dbReference type="InterPro" id="IPR036163">
    <property type="entry name" value="HMA_dom_sf"/>
</dbReference>
<evidence type="ECO:0000313" key="3">
    <source>
        <dbReference type="Proteomes" id="UP000319342"/>
    </source>
</evidence>
<name>A0A518D3N6_9BACT</name>
<keyword evidence="3" id="KW-1185">Reference proteome</keyword>
<dbReference type="PROSITE" id="PS50846">
    <property type="entry name" value="HMA_2"/>
    <property type="match status" value="1"/>
</dbReference>
<reference evidence="2 3" key="1">
    <citation type="submission" date="2019-02" db="EMBL/GenBank/DDBJ databases">
        <title>Deep-cultivation of Planctomycetes and their phenomic and genomic characterization uncovers novel biology.</title>
        <authorList>
            <person name="Wiegand S."/>
            <person name="Jogler M."/>
            <person name="Boedeker C."/>
            <person name="Pinto D."/>
            <person name="Vollmers J."/>
            <person name="Rivas-Marin E."/>
            <person name="Kohn T."/>
            <person name="Peeters S.H."/>
            <person name="Heuer A."/>
            <person name="Rast P."/>
            <person name="Oberbeckmann S."/>
            <person name="Bunk B."/>
            <person name="Jeske O."/>
            <person name="Meyerdierks A."/>
            <person name="Storesund J.E."/>
            <person name="Kallscheuer N."/>
            <person name="Luecker S."/>
            <person name="Lage O.M."/>
            <person name="Pohl T."/>
            <person name="Merkel B.J."/>
            <person name="Hornburger P."/>
            <person name="Mueller R.-W."/>
            <person name="Bruemmer F."/>
            <person name="Labrenz M."/>
            <person name="Spormann A.M."/>
            <person name="Op den Camp H."/>
            <person name="Overmann J."/>
            <person name="Amann R."/>
            <person name="Jetten M.S.M."/>
            <person name="Mascher T."/>
            <person name="Medema M.H."/>
            <person name="Devos D.P."/>
            <person name="Kaster A.-K."/>
            <person name="Ovreas L."/>
            <person name="Rohde M."/>
            <person name="Galperin M.Y."/>
            <person name="Jogler C."/>
        </authorList>
    </citation>
    <scope>NUCLEOTIDE SEQUENCE [LARGE SCALE GENOMIC DNA]</scope>
    <source>
        <strain evidence="2 3">Pla163</strain>
    </source>
</reference>
<organism evidence="2 3">
    <name type="scientific">Rohdeia mirabilis</name>
    <dbReference type="NCBI Taxonomy" id="2528008"/>
    <lineage>
        <taxon>Bacteria</taxon>
        <taxon>Pseudomonadati</taxon>
        <taxon>Planctomycetota</taxon>
        <taxon>Planctomycetia</taxon>
        <taxon>Planctomycetia incertae sedis</taxon>
        <taxon>Rohdeia</taxon>
    </lineage>
</organism>
<protein>
    <recommendedName>
        <fullName evidence="1">HMA domain-containing protein</fullName>
    </recommendedName>
</protein>
<dbReference type="CDD" id="cd00371">
    <property type="entry name" value="HMA"/>
    <property type="match status" value="1"/>
</dbReference>
<proteinExistence type="predicted"/>
<gene>
    <name evidence="2" type="ORF">Pla163_32240</name>
</gene>
<dbReference type="Pfam" id="PF00403">
    <property type="entry name" value="HMA"/>
    <property type="match status" value="1"/>
</dbReference>
<dbReference type="SUPFAM" id="SSF55008">
    <property type="entry name" value="HMA, heavy metal-associated domain"/>
    <property type="match status" value="1"/>
</dbReference>
<dbReference type="AlphaFoldDB" id="A0A518D3N6"/>
<evidence type="ECO:0000259" key="1">
    <source>
        <dbReference type="PROSITE" id="PS50846"/>
    </source>
</evidence>
<dbReference type="GO" id="GO:0046872">
    <property type="term" value="F:metal ion binding"/>
    <property type="evidence" value="ECO:0007669"/>
    <property type="project" value="InterPro"/>
</dbReference>